<sequence length="184" mass="20226">MKKHFPLSPPIEQIEQIEQRLFGISEGLIEASDRGEMSPGIAEAVRRSPEWSAYQTDIQDDRSTPSAADFQPPPVVPYPIRDLIARRVAANSLAALSLPAPGQIVSVDKIVMPQQAQLDTVMRVPCTSCSIRRLMRRPSGTTGSSRRKPTMPAGGISCCRSRISPSTRKRPWSRCGIPCGFISR</sequence>
<gene>
    <name evidence="2" type="ORF">ACCAA_1160008</name>
</gene>
<reference evidence="2 3" key="1">
    <citation type="submission" date="2016-06" db="EMBL/GenBank/DDBJ databases">
        <authorList>
            <person name="Kjaerup R.B."/>
            <person name="Dalgaard T.S."/>
            <person name="Juul-Madsen H.R."/>
        </authorList>
    </citation>
    <scope>NUCLEOTIDE SEQUENCE [LARGE SCALE GENOMIC DNA]</scope>
    <source>
        <strain evidence="2">3</strain>
    </source>
</reference>
<evidence type="ECO:0000313" key="3">
    <source>
        <dbReference type="Proteomes" id="UP000199169"/>
    </source>
</evidence>
<evidence type="ECO:0000313" key="2">
    <source>
        <dbReference type="EMBL" id="SBT03834.1"/>
    </source>
</evidence>
<keyword evidence="3" id="KW-1185">Reference proteome</keyword>
<dbReference type="EMBL" id="FLQX01000020">
    <property type="protein sequence ID" value="SBT03834.1"/>
    <property type="molecule type" value="Genomic_DNA"/>
</dbReference>
<organism evidence="2 3">
    <name type="scientific">Candidatus Accumulibacter aalborgensis</name>
    <dbReference type="NCBI Taxonomy" id="1860102"/>
    <lineage>
        <taxon>Bacteria</taxon>
        <taxon>Pseudomonadati</taxon>
        <taxon>Pseudomonadota</taxon>
        <taxon>Betaproteobacteria</taxon>
        <taxon>Candidatus Accumulibacter</taxon>
    </lineage>
</organism>
<dbReference type="STRING" id="1860102.ACCAA_1160008"/>
<name>A0A1A8XF68_9PROT</name>
<dbReference type="AlphaFoldDB" id="A0A1A8XF68"/>
<feature type="region of interest" description="Disordered" evidence="1">
    <location>
        <begin position="136"/>
        <end position="160"/>
    </location>
</feature>
<evidence type="ECO:0000256" key="1">
    <source>
        <dbReference type="SAM" id="MobiDB-lite"/>
    </source>
</evidence>
<accession>A0A1A8XF68</accession>
<protein>
    <submittedName>
        <fullName evidence="2">Uncharacterized protein</fullName>
    </submittedName>
</protein>
<dbReference type="Proteomes" id="UP000199169">
    <property type="component" value="Unassembled WGS sequence"/>
</dbReference>
<proteinExistence type="predicted"/>